<evidence type="ECO:0000259" key="2">
    <source>
        <dbReference type="PROSITE" id="PS50940"/>
    </source>
</evidence>
<name>B8BZ81_THAPS</name>
<reference evidence="3 4" key="1">
    <citation type="journal article" date="2004" name="Science">
        <title>The genome of the diatom Thalassiosira pseudonana: ecology, evolution, and metabolism.</title>
        <authorList>
            <person name="Armbrust E.V."/>
            <person name="Berges J.A."/>
            <person name="Bowler C."/>
            <person name="Green B.R."/>
            <person name="Martinez D."/>
            <person name="Putnam N.H."/>
            <person name="Zhou S."/>
            <person name="Allen A.E."/>
            <person name="Apt K.E."/>
            <person name="Bechner M."/>
            <person name="Brzezinski M.A."/>
            <person name="Chaal B.K."/>
            <person name="Chiovitti A."/>
            <person name="Davis A.K."/>
            <person name="Demarest M.S."/>
            <person name="Detter J.C."/>
            <person name="Glavina T."/>
            <person name="Goodstein D."/>
            <person name="Hadi M.Z."/>
            <person name="Hellsten U."/>
            <person name="Hildebrand M."/>
            <person name="Jenkins B.D."/>
            <person name="Jurka J."/>
            <person name="Kapitonov V.V."/>
            <person name="Kroger N."/>
            <person name="Lau W.W."/>
            <person name="Lane T.W."/>
            <person name="Larimer F.W."/>
            <person name="Lippmeier J.C."/>
            <person name="Lucas S."/>
            <person name="Medina M."/>
            <person name="Montsant A."/>
            <person name="Obornik M."/>
            <person name="Parker M.S."/>
            <person name="Palenik B."/>
            <person name="Pazour G.J."/>
            <person name="Richardson P.M."/>
            <person name="Rynearson T.A."/>
            <person name="Saito M.A."/>
            <person name="Schwartz D.C."/>
            <person name="Thamatrakoln K."/>
            <person name="Valentin K."/>
            <person name="Vardi A."/>
            <person name="Wilkerson F.P."/>
            <person name="Rokhsar D.S."/>
        </authorList>
    </citation>
    <scope>NUCLEOTIDE SEQUENCE [LARGE SCALE GENOMIC DNA]</scope>
    <source>
        <strain evidence="3 4">CCMP1335</strain>
    </source>
</reference>
<dbReference type="InParanoid" id="B8BZ81"/>
<dbReference type="KEGG" id="tps:THAPSDRAFT_22237"/>
<feature type="compositionally biased region" description="Low complexity" evidence="1">
    <location>
        <begin position="148"/>
        <end position="162"/>
    </location>
</feature>
<feature type="compositionally biased region" description="Polar residues" evidence="1">
    <location>
        <begin position="132"/>
        <end position="143"/>
    </location>
</feature>
<organism evidence="3 4">
    <name type="scientific">Thalassiosira pseudonana</name>
    <name type="common">Marine diatom</name>
    <name type="synonym">Cyclotella nana</name>
    <dbReference type="NCBI Taxonomy" id="35128"/>
    <lineage>
        <taxon>Eukaryota</taxon>
        <taxon>Sar</taxon>
        <taxon>Stramenopiles</taxon>
        <taxon>Ochrophyta</taxon>
        <taxon>Bacillariophyta</taxon>
        <taxon>Coscinodiscophyceae</taxon>
        <taxon>Thalassiosirophycidae</taxon>
        <taxon>Thalassiosirales</taxon>
        <taxon>Thalassiosiraceae</taxon>
        <taxon>Thalassiosira</taxon>
    </lineage>
</organism>
<dbReference type="EMBL" id="CM000641">
    <property type="protein sequence ID" value="EED93304.1"/>
    <property type="molecule type" value="Genomic_DNA"/>
</dbReference>
<dbReference type="InterPro" id="IPR036508">
    <property type="entry name" value="Chitin-bd_dom_sf"/>
</dbReference>
<dbReference type="GeneID" id="7453359"/>
<feature type="domain" description="Chitin-binding type-2" evidence="2">
    <location>
        <begin position="55"/>
        <end position="113"/>
    </location>
</feature>
<accession>B8BZ81</accession>
<evidence type="ECO:0000256" key="1">
    <source>
        <dbReference type="SAM" id="MobiDB-lite"/>
    </source>
</evidence>
<dbReference type="Proteomes" id="UP000001449">
    <property type="component" value="Chromosome 4"/>
</dbReference>
<dbReference type="HOGENOM" id="CLU_496551_0_0_1"/>
<sequence>MNSNTRIIPQRERRRRWRNTSSITCTTITRCTRLCSLLLSLLTTTPILTTQAVDCNICEGKSAGFLQVPETSCSEFVQCNNGQVAQSFSCQPGLIYDKNINQCNWEASATCGEDYVCPTPPPTVSPSGSPTEMPTSYAPTTSPERAGGFKPSLPSGSSSGGFQTSLSYTSTSTNGNELTPIKEPHHAVVWAHLFANKISISNQLLSMAHSMHKVSGSNVESDELRNYAFLDFSNALRSMVEEGYAVPMTDAEGNEQLGRNRFYFGDAESVNGAAIGLINVAAFLSQALAESISNGSCDELNTDSVNGFLPISNACGQHGLSYQDMHCSGEESEMECPLDVYMETRANDNGRVTPFYCGPVDRYDGFTGVADVTRSGEVKQDFPVQNRDGRTDVQGCCWWGRGTINTRGVCQYGKLNYYLGARAASEGRPSRYPNIDFCATPQMICSTDHQDREIEWVTGLFRWIDTVQSYNSPSWNYLEQLHQFVLGGMTDGFFLHSVSGIVSQGCHDPPCEGYANTGAEMADVGERWAYFQQVAGALGLPVKSSEQSR</sequence>
<dbReference type="SUPFAM" id="SSF57625">
    <property type="entry name" value="Invertebrate chitin-binding proteins"/>
    <property type="match status" value="1"/>
</dbReference>
<dbReference type="PROSITE" id="PS50940">
    <property type="entry name" value="CHIT_BIND_II"/>
    <property type="match status" value="1"/>
</dbReference>
<feature type="compositionally biased region" description="Polar residues" evidence="1">
    <location>
        <begin position="163"/>
        <end position="177"/>
    </location>
</feature>
<feature type="region of interest" description="Disordered" evidence="1">
    <location>
        <begin position="122"/>
        <end position="178"/>
    </location>
</feature>
<dbReference type="OMA" id="WWGRGTI"/>
<dbReference type="Pfam" id="PF01607">
    <property type="entry name" value="CBM_14"/>
    <property type="match status" value="1"/>
</dbReference>
<dbReference type="PANTHER" id="PTHR21113:SF4">
    <property type="entry name" value="CHITIN-BINDING TYPE-4 DOMAIN-CONTAINING PROTEIN"/>
    <property type="match status" value="1"/>
</dbReference>
<reference evidence="3 4" key="2">
    <citation type="journal article" date="2008" name="Nature">
        <title>The Phaeodactylum genome reveals the evolutionary history of diatom genomes.</title>
        <authorList>
            <person name="Bowler C."/>
            <person name="Allen A.E."/>
            <person name="Badger J.H."/>
            <person name="Grimwood J."/>
            <person name="Jabbari K."/>
            <person name="Kuo A."/>
            <person name="Maheswari U."/>
            <person name="Martens C."/>
            <person name="Maumus F."/>
            <person name="Otillar R.P."/>
            <person name="Rayko E."/>
            <person name="Salamov A."/>
            <person name="Vandepoele K."/>
            <person name="Beszteri B."/>
            <person name="Gruber A."/>
            <person name="Heijde M."/>
            <person name="Katinka M."/>
            <person name="Mock T."/>
            <person name="Valentin K."/>
            <person name="Verret F."/>
            <person name="Berges J.A."/>
            <person name="Brownlee C."/>
            <person name="Cadoret J.P."/>
            <person name="Chiovitti A."/>
            <person name="Choi C.J."/>
            <person name="Coesel S."/>
            <person name="De Martino A."/>
            <person name="Detter J.C."/>
            <person name="Durkin C."/>
            <person name="Falciatore A."/>
            <person name="Fournet J."/>
            <person name="Haruta M."/>
            <person name="Huysman M.J."/>
            <person name="Jenkins B.D."/>
            <person name="Jiroutova K."/>
            <person name="Jorgensen R.E."/>
            <person name="Joubert Y."/>
            <person name="Kaplan A."/>
            <person name="Kroger N."/>
            <person name="Kroth P.G."/>
            <person name="La Roche J."/>
            <person name="Lindquist E."/>
            <person name="Lommer M."/>
            <person name="Martin-Jezequel V."/>
            <person name="Lopez P.J."/>
            <person name="Lucas S."/>
            <person name="Mangogna M."/>
            <person name="McGinnis K."/>
            <person name="Medlin L.K."/>
            <person name="Montsant A."/>
            <person name="Oudot-Le Secq M.P."/>
            <person name="Napoli C."/>
            <person name="Obornik M."/>
            <person name="Parker M.S."/>
            <person name="Petit J.L."/>
            <person name="Porcel B.M."/>
            <person name="Poulsen N."/>
            <person name="Robison M."/>
            <person name="Rychlewski L."/>
            <person name="Rynearson T.A."/>
            <person name="Schmutz J."/>
            <person name="Shapiro H."/>
            <person name="Siaut M."/>
            <person name="Stanley M."/>
            <person name="Sussman M.R."/>
            <person name="Taylor A.R."/>
            <person name="Vardi A."/>
            <person name="von Dassow P."/>
            <person name="Vyverman W."/>
            <person name="Willis A."/>
            <person name="Wyrwicz L.S."/>
            <person name="Rokhsar D.S."/>
            <person name="Weissenbach J."/>
            <person name="Armbrust E.V."/>
            <person name="Green B.R."/>
            <person name="Van de Peer Y."/>
            <person name="Grigoriev I.V."/>
        </authorList>
    </citation>
    <scope>NUCLEOTIDE SEQUENCE [LARGE SCALE GENOMIC DNA]</scope>
    <source>
        <strain evidence="3 4">CCMP1335</strain>
    </source>
</reference>
<evidence type="ECO:0000313" key="4">
    <source>
        <dbReference type="Proteomes" id="UP000001449"/>
    </source>
</evidence>
<dbReference type="eggNOG" id="ENOG502QX25">
    <property type="taxonomic scope" value="Eukaryota"/>
</dbReference>
<dbReference type="SMART" id="SM00494">
    <property type="entry name" value="ChtBD2"/>
    <property type="match status" value="1"/>
</dbReference>
<dbReference type="GO" id="GO:0008061">
    <property type="term" value="F:chitin binding"/>
    <property type="evidence" value="ECO:0007669"/>
    <property type="project" value="InterPro"/>
</dbReference>
<dbReference type="PANTHER" id="PTHR21113">
    <property type="entry name" value="AGAP001705-PA"/>
    <property type="match status" value="1"/>
</dbReference>
<evidence type="ECO:0000313" key="3">
    <source>
        <dbReference type="EMBL" id="EED93304.1"/>
    </source>
</evidence>
<dbReference type="RefSeq" id="XP_002289767.1">
    <property type="nucleotide sequence ID" value="XM_002289731.1"/>
</dbReference>
<dbReference type="AlphaFoldDB" id="B8BZ81"/>
<dbReference type="Gene3D" id="3.20.20.80">
    <property type="entry name" value="Glycosidases"/>
    <property type="match status" value="1"/>
</dbReference>
<dbReference type="GO" id="GO:0005576">
    <property type="term" value="C:extracellular region"/>
    <property type="evidence" value="ECO:0007669"/>
    <property type="project" value="InterPro"/>
</dbReference>
<gene>
    <name evidence="3" type="ORF">THAPSDRAFT_22237</name>
</gene>
<proteinExistence type="predicted"/>
<dbReference type="InterPro" id="IPR002557">
    <property type="entry name" value="Chitin-bd_dom"/>
</dbReference>
<dbReference type="PaxDb" id="35128-Thaps22237"/>
<protein>
    <recommendedName>
        <fullName evidence="2">Chitin-binding type-2 domain-containing protein</fullName>
    </recommendedName>
</protein>
<keyword evidence="4" id="KW-1185">Reference proteome</keyword>